<accession>A0A0M8N3K5</accession>
<comment type="similarity">
    <text evidence="1">Belongs to the ATP-dependent AMP-binding enzyme family.</text>
</comment>
<protein>
    <submittedName>
        <fullName evidence="5">Putative acyl-coenzyme A synthetase</fullName>
    </submittedName>
</protein>
<evidence type="ECO:0000313" key="6">
    <source>
        <dbReference type="Proteomes" id="UP000053831"/>
    </source>
</evidence>
<proteinExistence type="inferred from homology"/>
<keyword evidence="6" id="KW-1185">Reference proteome</keyword>
<evidence type="ECO:0000259" key="3">
    <source>
        <dbReference type="Pfam" id="PF00501"/>
    </source>
</evidence>
<dbReference type="InterPro" id="IPR025110">
    <property type="entry name" value="AMP-bd_C"/>
</dbReference>
<dbReference type="AlphaFoldDB" id="A0A0M8N3K5"/>
<dbReference type="OrthoDB" id="6509636at2759"/>
<dbReference type="FunFam" id="3.30.300.30:FF:000007">
    <property type="entry name" value="4-coumarate--CoA ligase 2"/>
    <property type="match status" value="1"/>
</dbReference>
<dbReference type="GO" id="GO:0019748">
    <property type="term" value="P:secondary metabolic process"/>
    <property type="evidence" value="ECO:0007669"/>
    <property type="project" value="TreeGrafter"/>
</dbReference>
<dbReference type="Proteomes" id="UP000053831">
    <property type="component" value="Unassembled WGS sequence"/>
</dbReference>
<reference evidence="5 6" key="1">
    <citation type="submission" date="2015-07" db="EMBL/GenBank/DDBJ databases">
        <title>The genome of the fungus Escovopsis weberi, a specialized disease agent of ant agriculture.</title>
        <authorList>
            <person name="de Man T.J."/>
            <person name="Stajich J.E."/>
            <person name="Kubicek C.P."/>
            <person name="Chenthamara K."/>
            <person name="Atanasova L."/>
            <person name="Druzhinina I.S."/>
            <person name="Birnbaum S."/>
            <person name="Barribeau S.M."/>
            <person name="Teiling C."/>
            <person name="Suen G."/>
            <person name="Currie C."/>
            <person name="Gerardo N.M."/>
        </authorList>
    </citation>
    <scope>NUCLEOTIDE SEQUENCE [LARGE SCALE GENOMIC DNA]</scope>
</reference>
<dbReference type="Pfam" id="PF00501">
    <property type="entry name" value="AMP-binding"/>
    <property type="match status" value="1"/>
</dbReference>
<comment type="caution">
    <text evidence="5">The sequence shown here is derived from an EMBL/GenBank/DDBJ whole genome shotgun (WGS) entry which is preliminary data.</text>
</comment>
<dbReference type="GO" id="GO:0016405">
    <property type="term" value="F:CoA-ligase activity"/>
    <property type="evidence" value="ECO:0007669"/>
    <property type="project" value="TreeGrafter"/>
</dbReference>
<dbReference type="InterPro" id="IPR000873">
    <property type="entry name" value="AMP-dep_synth/lig_dom"/>
</dbReference>
<evidence type="ECO:0000256" key="2">
    <source>
        <dbReference type="ARBA" id="ARBA00022598"/>
    </source>
</evidence>
<dbReference type="EMBL" id="LGSR01000006">
    <property type="protein sequence ID" value="KOS22457.1"/>
    <property type="molecule type" value="Genomic_DNA"/>
</dbReference>
<keyword evidence="2" id="KW-0436">Ligase</keyword>
<dbReference type="PROSITE" id="PS00455">
    <property type="entry name" value="AMP_BINDING"/>
    <property type="match status" value="1"/>
</dbReference>
<dbReference type="Pfam" id="PF13193">
    <property type="entry name" value="AMP-binding_C"/>
    <property type="match status" value="1"/>
</dbReference>
<dbReference type="InterPro" id="IPR045851">
    <property type="entry name" value="AMP-bd_C_sf"/>
</dbReference>
<dbReference type="Gene3D" id="3.40.50.12780">
    <property type="entry name" value="N-terminal domain of ligase-like"/>
    <property type="match status" value="1"/>
</dbReference>
<feature type="domain" description="AMP-dependent synthetase/ligase" evidence="3">
    <location>
        <begin position="30"/>
        <end position="403"/>
    </location>
</feature>
<evidence type="ECO:0000313" key="5">
    <source>
        <dbReference type="EMBL" id="KOS22457.1"/>
    </source>
</evidence>
<feature type="domain" description="AMP-binding enzyme C-terminal" evidence="4">
    <location>
        <begin position="448"/>
        <end position="525"/>
    </location>
</feature>
<dbReference type="PANTHER" id="PTHR24096">
    <property type="entry name" value="LONG-CHAIN-FATTY-ACID--COA LIGASE"/>
    <property type="match status" value="1"/>
</dbReference>
<gene>
    <name evidence="5" type="ORF">ESCO_002310</name>
</gene>
<sequence length="541" mass="59028">MIYNQGNTTPVPNLDLLTFILDSEFTWADADTPLSAEAQYPEKHLTTADVCALTRQFAYFLRHRYAIGSAGHGKDVVVAVSTGQSVLPAAFYGVVAAGAIYSSASYAATESELTRQVEDGPAKLIICSKDRRDLAERAARGAGLPDRNVLILESHPKIRLYSADDSVECDFRGSLDWKRITDAEELRKSKICLVYSSGTTGLPKGVLLSHLNLVAAAHIPSVKSRQAWGRRNVKLSGRTLAHLPSAHIAGLMAYFVRPVLEGRLVYWMPTFQLDAFLKYCGELNITQMFTVPPIIAAITRHPAAKERFKHLMHALTGAAPISRDLQEVARQKLPVRVDVSWGMSETTGGVTFTPIERKDVIGSIGVLMNNMLLRLIDEDGRDVEPGQPGEGLIKGPTVVQGYHNNPEGNKGAFTEDGWLRTGDIFRMENGLLFIELIKYKGSQVAPAELEGVLTAHPSVIDAAVIGVEREDTEVPRGYVVLAPDAVGKVSEADIVAYVAGKVSNAKRLRGGVRFIDAVPRSAVGKILRKDLRALQKREAKL</sequence>
<dbReference type="PANTHER" id="PTHR24096:SF149">
    <property type="entry name" value="AMP-BINDING DOMAIN-CONTAINING PROTEIN-RELATED"/>
    <property type="match status" value="1"/>
</dbReference>
<evidence type="ECO:0000259" key="4">
    <source>
        <dbReference type="Pfam" id="PF13193"/>
    </source>
</evidence>
<evidence type="ECO:0000256" key="1">
    <source>
        <dbReference type="ARBA" id="ARBA00006432"/>
    </source>
</evidence>
<dbReference type="SUPFAM" id="SSF56801">
    <property type="entry name" value="Acetyl-CoA synthetase-like"/>
    <property type="match status" value="1"/>
</dbReference>
<dbReference type="Gene3D" id="3.30.300.30">
    <property type="match status" value="1"/>
</dbReference>
<dbReference type="InterPro" id="IPR020845">
    <property type="entry name" value="AMP-binding_CS"/>
</dbReference>
<dbReference type="STRING" id="150374.A0A0M8N3K5"/>
<organism evidence="5 6">
    <name type="scientific">Escovopsis weberi</name>
    <dbReference type="NCBI Taxonomy" id="150374"/>
    <lineage>
        <taxon>Eukaryota</taxon>
        <taxon>Fungi</taxon>
        <taxon>Dikarya</taxon>
        <taxon>Ascomycota</taxon>
        <taxon>Pezizomycotina</taxon>
        <taxon>Sordariomycetes</taxon>
        <taxon>Hypocreomycetidae</taxon>
        <taxon>Hypocreales</taxon>
        <taxon>Hypocreaceae</taxon>
        <taxon>Escovopsis</taxon>
    </lineage>
</organism>
<dbReference type="InterPro" id="IPR042099">
    <property type="entry name" value="ANL_N_sf"/>
</dbReference>
<name>A0A0M8N3K5_ESCWE</name>